<dbReference type="PATRIC" id="fig|178606.4.peg.2346"/>
<comment type="caution">
    <text evidence="1">The sequence shown here is derived from an EMBL/GenBank/DDBJ whole genome shotgun (WGS) entry which is preliminary data.</text>
</comment>
<evidence type="ECO:0000313" key="1">
    <source>
        <dbReference type="EMBL" id="KGA92939.1"/>
    </source>
</evidence>
<gene>
    <name evidence="1" type="ORF">LptCag_1316</name>
</gene>
<dbReference type="AlphaFoldDB" id="A0A094X2Z9"/>
<evidence type="ECO:0000313" key="2">
    <source>
        <dbReference type="Proteomes" id="UP000029452"/>
    </source>
</evidence>
<sequence>MKEHIPSDGSLKSGHLRKTISFFECFQRERGPVLTGVTG</sequence>
<reference evidence="1 2" key="1">
    <citation type="submission" date="2014-06" db="EMBL/GenBank/DDBJ databases">
        <title>Draft genome sequence of iron oxidizing acidophile Leptospirillum ferriphilum DSM14647.</title>
        <authorList>
            <person name="Cardenas J.P."/>
            <person name="Lazcano M."/>
            <person name="Ossandon F.J."/>
            <person name="Corbett M."/>
            <person name="Holmes D.S."/>
            <person name="Watkin E."/>
        </authorList>
    </citation>
    <scope>NUCLEOTIDE SEQUENCE [LARGE SCALE GENOMIC DNA]</scope>
    <source>
        <strain evidence="1 2">DSM 14647</strain>
    </source>
</reference>
<name>A0A094X2Z9_9BACT</name>
<organism evidence="1 2">
    <name type="scientific">Leptospirillum ferriphilum</name>
    <dbReference type="NCBI Taxonomy" id="178606"/>
    <lineage>
        <taxon>Bacteria</taxon>
        <taxon>Pseudomonadati</taxon>
        <taxon>Nitrospirota</taxon>
        <taxon>Nitrospiria</taxon>
        <taxon>Nitrospirales</taxon>
        <taxon>Nitrospiraceae</taxon>
        <taxon>Leptospirillum</taxon>
    </lineage>
</organism>
<accession>A0A094X2Z9</accession>
<proteinExistence type="predicted"/>
<dbReference type="Proteomes" id="UP000029452">
    <property type="component" value="Unassembled WGS sequence"/>
</dbReference>
<protein>
    <submittedName>
        <fullName evidence="1">Uncharacterized protein</fullName>
    </submittedName>
</protein>
<dbReference type="EMBL" id="JPGK01000010">
    <property type="protein sequence ID" value="KGA92939.1"/>
    <property type="molecule type" value="Genomic_DNA"/>
</dbReference>